<reference evidence="2" key="1">
    <citation type="submission" date="2016-10" db="EMBL/GenBank/DDBJ databases">
        <authorList>
            <person name="Varghese N."/>
            <person name="Submissions S."/>
        </authorList>
    </citation>
    <scope>NUCLEOTIDE SEQUENCE [LARGE SCALE GENOMIC DNA]</scope>
    <source>
        <strain evidence="2">CGMCC 1.8981</strain>
    </source>
</reference>
<evidence type="ECO:0000313" key="1">
    <source>
        <dbReference type="EMBL" id="SEH16941.1"/>
    </source>
</evidence>
<dbReference type="InterPro" id="IPR029069">
    <property type="entry name" value="HotDog_dom_sf"/>
</dbReference>
<dbReference type="SUPFAM" id="SSF54637">
    <property type="entry name" value="Thioesterase/thiol ester dehydrase-isomerase"/>
    <property type="match status" value="1"/>
</dbReference>
<gene>
    <name evidence="1" type="ORF">SAMN04487967_2874</name>
</gene>
<evidence type="ECO:0000313" key="2">
    <source>
        <dbReference type="Proteomes" id="UP000199112"/>
    </source>
</evidence>
<dbReference type="Gene3D" id="3.10.129.10">
    <property type="entry name" value="Hotdog Thioesterase"/>
    <property type="match status" value="1"/>
</dbReference>
<dbReference type="Proteomes" id="UP000199112">
    <property type="component" value="Unassembled WGS sequence"/>
</dbReference>
<protein>
    <submittedName>
        <fullName evidence="1">Acyl dehydratase</fullName>
    </submittedName>
</protein>
<proteinExistence type="predicted"/>
<dbReference type="AlphaFoldDB" id="A0A1H6G1I0"/>
<name>A0A1H6G1I0_9EURY</name>
<keyword evidence="2" id="KW-1185">Reference proteome</keyword>
<organism evidence="1 2">
    <name type="scientific">Natronorubrum sediminis</name>
    <dbReference type="NCBI Taxonomy" id="640943"/>
    <lineage>
        <taxon>Archaea</taxon>
        <taxon>Methanobacteriati</taxon>
        <taxon>Methanobacteriota</taxon>
        <taxon>Stenosarchaea group</taxon>
        <taxon>Halobacteria</taxon>
        <taxon>Halobacteriales</taxon>
        <taxon>Natrialbaceae</taxon>
        <taxon>Natronorubrum</taxon>
    </lineage>
</organism>
<dbReference type="EMBL" id="FNWL01000003">
    <property type="protein sequence ID" value="SEH16941.1"/>
    <property type="molecule type" value="Genomic_DNA"/>
</dbReference>
<dbReference type="RefSeq" id="WP_090507676.1">
    <property type="nucleotide sequence ID" value="NZ_FNWL01000003.1"/>
</dbReference>
<dbReference type="OrthoDB" id="167740at2157"/>
<accession>A0A1H6G1I0</accession>
<sequence>MTQPVEGETRTFERTFTVEDVQQFGELTGDDQSRHTEPDENGRVMVQGLLTATLPTKLGSDNDVLASTMELDFRRPVFTGERITCRSTYDTVVERDDRYEFTSDVVCENDDGDTVLTTTTEGLIWKDE</sequence>